<evidence type="ECO:0000259" key="2">
    <source>
        <dbReference type="SMART" id="SM00672"/>
    </source>
</evidence>
<evidence type="ECO:0000256" key="1">
    <source>
        <dbReference type="SAM" id="SignalP"/>
    </source>
</evidence>
<keyword evidence="4" id="KW-1185">Reference proteome</keyword>
<dbReference type="PANTHER" id="PTHR12203">
    <property type="entry name" value="KDEL LYS-ASP-GLU-LEU CONTAINING - RELATED"/>
    <property type="match status" value="1"/>
</dbReference>
<accession>A0A4Z1P9N7</accession>
<feature type="signal peptide" evidence="1">
    <location>
        <begin position="1"/>
        <end position="18"/>
    </location>
</feature>
<dbReference type="InterPro" id="IPR051091">
    <property type="entry name" value="O-Glucosyltr/Glycosyltrsf_90"/>
</dbReference>
<evidence type="ECO:0000313" key="3">
    <source>
        <dbReference type="EMBL" id="TID25977.1"/>
    </source>
</evidence>
<keyword evidence="1" id="KW-0732">Signal</keyword>
<dbReference type="InterPro" id="IPR006598">
    <property type="entry name" value="CAP10"/>
</dbReference>
<protein>
    <submittedName>
        <fullName evidence="3">Lipopolysaccharide-modifying protein</fullName>
    </submittedName>
</protein>
<gene>
    <name evidence="3" type="ORF">E6O75_ATG03840</name>
</gene>
<dbReference type="Pfam" id="PF05686">
    <property type="entry name" value="Glyco_transf_90"/>
    <property type="match status" value="1"/>
</dbReference>
<name>A0A4Z1P9N7_9PEZI</name>
<dbReference type="PANTHER" id="PTHR12203:SF63">
    <property type="entry name" value="GLYCOSYL TRANSFERASE CAP10 DOMAIN-CONTAINING PROTEIN"/>
    <property type="match status" value="1"/>
</dbReference>
<dbReference type="EMBL" id="SNSC02000003">
    <property type="protein sequence ID" value="TID25977.1"/>
    <property type="molecule type" value="Genomic_DNA"/>
</dbReference>
<reference evidence="3 4" key="1">
    <citation type="submission" date="2019-04" db="EMBL/GenBank/DDBJ databases">
        <title>High contiguity whole genome sequence and gene annotation resource for two Venturia nashicola isolates.</title>
        <authorList>
            <person name="Prokchorchik M."/>
            <person name="Won K."/>
            <person name="Lee Y."/>
            <person name="Choi E.D."/>
            <person name="Segonzac C."/>
            <person name="Sohn K.H."/>
        </authorList>
    </citation>
    <scope>NUCLEOTIDE SEQUENCE [LARGE SCALE GENOMIC DNA]</scope>
    <source>
        <strain evidence="3 4">PRI2</strain>
    </source>
</reference>
<sequence length="444" mass="50730">MKFTATSFFLLAAPLVSAGCLPPTTPPATTPPTTGSTKPVGWVYIKADVIHKGEHSTQCHNDKLHQTDKWQWNFYGENDRCKLYMYGDIECTGTNTLKLYLTDSECSQSFPHGFDELEYAKARGSIGKTPRHDDEHGYMRARIHDGVLYVINRGSDVWTRQIAILQQIHRAILTAPSPSEIPNIEFTILVNDHPGANVWSLARHSAPSAANKEVNNTWLMPDYGFWSWPEPHIGSLDGVKEKVGKVEEGLTWDTKISKAVWRGSVHWNSGLRGQLMEQAKGKAWSDVQQLNWKKNALSMEDFCKYKYLMYTEGVTYSGRLRYFQLCRSIIISPPLQWRTHLSPLLHPQGPNQNIVLVKEDWSDLDDVIKHLEANPLEAERIANNTVNTFRAWYLTPAMEVCYWRKMFRAWAEVTDAVGDVKLGDRGTRWESFVLMGRLEWDRTA</sequence>
<evidence type="ECO:0000313" key="4">
    <source>
        <dbReference type="Proteomes" id="UP000298493"/>
    </source>
</evidence>
<dbReference type="AlphaFoldDB" id="A0A4Z1P9N7"/>
<feature type="domain" description="Glycosyl transferase CAP10" evidence="2">
    <location>
        <begin position="180"/>
        <end position="410"/>
    </location>
</feature>
<organism evidence="3 4">
    <name type="scientific">Venturia nashicola</name>
    <dbReference type="NCBI Taxonomy" id="86259"/>
    <lineage>
        <taxon>Eukaryota</taxon>
        <taxon>Fungi</taxon>
        <taxon>Dikarya</taxon>
        <taxon>Ascomycota</taxon>
        <taxon>Pezizomycotina</taxon>
        <taxon>Dothideomycetes</taxon>
        <taxon>Pleosporomycetidae</taxon>
        <taxon>Venturiales</taxon>
        <taxon>Venturiaceae</taxon>
        <taxon>Venturia</taxon>
    </lineage>
</organism>
<feature type="chain" id="PRO_5021233504" evidence="1">
    <location>
        <begin position="19"/>
        <end position="444"/>
    </location>
</feature>
<comment type="caution">
    <text evidence="3">The sequence shown here is derived from an EMBL/GenBank/DDBJ whole genome shotgun (WGS) entry which is preliminary data.</text>
</comment>
<dbReference type="PROSITE" id="PS51257">
    <property type="entry name" value="PROKAR_LIPOPROTEIN"/>
    <property type="match status" value="1"/>
</dbReference>
<proteinExistence type="predicted"/>
<dbReference type="SMART" id="SM00672">
    <property type="entry name" value="CAP10"/>
    <property type="match status" value="1"/>
</dbReference>
<dbReference type="Proteomes" id="UP000298493">
    <property type="component" value="Unassembled WGS sequence"/>
</dbReference>